<dbReference type="Pfam" id="PF07876">
    <property type="entry name" value="Dabb"/>
    <property type="match status" value="2"/>
</dbReference>
<feature type="domain" description="Stress-response A/B barrel" evidence="2">
    <location>
        <begin position="239"/>
        <end position="334"/>
    </location>
</feature>
<dbReference type="AlphaFoldDB" id="A0A176WEV8"/>
<dbReference type="PANTHER" id="PTHR33178:SF3">
    <property type="entry name" value="STRESS-RESPONSE A_B BARREL DOMAIN-CONTAINING PROTEIN UP3"/>
    <property type="match status" value="1"/>
</dbReference>
<gene>
    <name evidence="3" type="ORF">AXG93_150s1210</name>
</gene>
<protein>
    <recommendedName>
        <fullName evidence="2">Stress-response A/B barrel domain-containing protein</fullName>
    </recommendedName>
</protein>
<proteinExistence type="predicted"/>
<evidence type="ECO:0000313" key="3">
    <source>
        <dbReference type="EMBL" id="OAE31131.1"/>
    </source>
</evidence>
<dbReference type="PROSITE" id="PS51502">
    <property type="entry name" value="S_R_A_B_BARREL"/>
    <property type="match status" value="2"/>
</dbReference>
<organism evidence="3 4">
    <name type="scientific">Marchantia polymorpha subsp. ruderalis</name>
    <dbReference type="NCBI Taxonomy" id="1480154"/>
    <lineage>
        <taxon>Eukaryota</taxon>
        <taxon>Viridiplantae</taxon>
        <taxon>Streptophyta</taxon>
        <taxon>Embryophyta</taxon>
        <taxon>Marchantiophyta</taxon>
        <taxon>Marchantiopsida</taxon>
        <taxon>Marchantiidae</taxon>
        <taxon>Marchantiales</taxon>
        <taxon>Marchantiaceae</taxon>
        <taxon>Marchantia</taxon>
    </lineage>
</organism>
<evidence type="ECO:0000259" key="2">
    <source>
        <dbReference type="PROSITE" id="PS51502"/>
    </source>
</evidence>
<dbReference type="EMBL" id="LVLJ01001171">
    <property type="protein sequence ID" value="OAE31131.1"/>
    <property type="molecule type" value="Genomic_DNA"/>
</dbReference>
<feature type="domain" description="Stress-response A/B barrel" evidence="2">
    <location>
        <begin position="133"/>
        <end position="224"/>
    </location>
</feature>
<dbReference type="SUPFAM" id="SSF54909">
    <property type="entry name" value="Dimeric alpha+beta barrel"/>
    <property type="match status" value="2"/>
</dbReference>
<dbReference type="InterPro" id="IPR011008">
    <property type="entry name" value="Dimeric_a/b-barrel"/>
</dbReference>
<dbReference type="SMART" id="SM00886">
    <property type="entry name" value="Dabb"/>
    <property type="match status" value="2"/>
</dbReference>
<reference evidence="3" key="1">
    <citation type="submission" date="2016-03" db="EMBL/GenBank/DDBJ databases">
        <title>Mechanisms controlling the formation of the plant cell surface in tip-growing cells are functionally conserved among land plants.</title>
        <authorList>
            <person name="Honkanen S."/>
            <person name="Jones V.A."/>
            <person name="Morieri G."/>
            <person name="Champion C."/>
            <person name="Hetherington A.J."/>
            <person name="Kelly S."/>
            <person name="Saint-Marcoux D."/>
            <person name="Proust H."/>
            <person name="Prescott H."/>
            <person name="Dolan L."/>
        </authorList>
    </citation>
    <scope>NUCLEOTIDE SEQUENCE [LARGE SCALE GENOMIC DNA]</scope>
    <source>
        <tissue evidence="3">Whole gametophyte</tissue>
    </source>
</reference>
<sequence>MPGRRPFCAAGLWSRGRRPGEQCWYCSQSKLLVDSLARAFCSRYNFPCLDLASHDVGSIAFTQCDGNVGKVSLREGLHGQVLQASIKQELPSRGRFFQECKPLPLRVFCSAAAKEGPLKQSKMVEKTAQGTIVEHVVLFKIKDDVPAEKTEEVYEALRGLKNLDCVQDLSAGKALQILGGDFTHALHSRHATKDDLKTYATHPEHLAIVKVLLPMMDDILALDWVAEPVGSPVDGGHGAARIALIKLADAITESESSEVFELLYGLRDKFPFIRQVSAGLNFSPNRSKGLNVGFLALFNNVEELEQLNGNRELHSVLQKSKVAPSLDRFIVVDIGSK</sequence>
<dbReference type="Proteomes" id="UP000077202">
    <property type="component" value="Unassembled WGS sequence"/>
</dbReference>
<evidence type="ECO:0000313" key="4">
    <source>
        <dbReference type="Proteomes" id="UP000077202"/>
    </source>
</evidence>
<keyword evidence="4" id="KW-1185">Reference proteome</keyword>
<dbReference type="InterPro" id="IPR013097">
    <property type="entry name" value="Dabb"/>
</dbReference>
<comment type="caution">
    <text evidence="3">The sequence shown here is derived from an EMBL/GenBank/DDBJ whole genome shotgun (WGS) entry which is preliminary data.</text>
</comment>
<name>A0A176WEV8_MARPO</name>
<dbReference type="Gene3D" id="3.30.70.100">
    <property type="match status" value="2"/>
</dbReference>
<dbReference type="PANTHER" id="PTHR33178">
    <property type="match status" value="1"/>
</dbReference>
<dbReference type="InterPro" id="IPR044662">
    <property type="entry name" value="HS1/DABB1-like"/>
</dbReference>
<comment type="subunit">
    <text evidence="1">Homodimer.</text>
</comment>
<evidence type="ECO:0000256" key="1">
    <source>
        <dbReference type="ARBA" id="ARBA00011738"/>
    </source>
</evidence>
<accession>A0A176WEV8</accession>